<reference evidence="11 12" key="1">
    <citation type="submission" date="2024-03" db="EMBL/GenBank/DDBJ databases">
        <title>Adaptation during the transition from Ophiocordyceps entomopathogen to insect associate is accompanied by gene loss and intensified selection.</title>
        <authorList>
            <person name="Ward C.M."/>
            <person name="Onetto C.A."/>
            <person name="Borneman A.R."/>
        </authorList>
    </citation>
    <scope>NUCLEOTIDE SEQUENCE [LARGE SCALE GENOMIC DNA]</scope>
    <source>
        <strain evidence="11">AWRI1</strain>
        <tissue evidence="11">Single Adult Female</tissue>
    </source>
</reference>
<dbReference type="InterPro" id="IPR006026">
    <property type="entry name" value="Peptidase_Metallo"/>
</dbReference>
<dbReference type="GO" id="GO:0006508">
    <property type="term" value="P:proteolysis"/>
    <property type="evidence" value="ECO:0007669"/>
    <property type="project" value="UniProtKB-KW"/>
</dbReference>
<comment type="cofactor">
    <cofactor evidence="9">
        <name>Ca(2+)</name>
        <dbReference type="ChEBI" id="CHEBI:29108"/>
    </cofactor>
    <text evidence="9">Can bind about 5 Ca(2+) ions per subunit.</text>
</comment>
<evidence type="ECO:0000256" key="6">
    <source>
        <dbReference type="ARBA" id="ARBA00022833"/>
    </source>
</evidence>
<dbReference type="InterPro" id="IPR001818">
    <property type="entry name" value="Pept_M10_metallopeptidase"/>
</dbReference>
<feature type="binding site" evidence="9">
    <location>
        <position position="162"/>
    </location>
    <ligand>
        <name>Zn(2+)</name>
        <dbReference type="ChEBI" id="CHEBI:29105"/>
        <label>1</label>
    </ligand>
</feature>
<protein>
    <recommendedName>
        <fullName evidence="10">Peptidase metallopeptidase domain-containing protein</fullName>
    </recommendedName>
</protein>
<evidence type="ECO:0000259" key="10">
    <source>
        <dbReference type="SMART" id="SM00235"/>
    </source>
</evidence>
<feature type="binding site" evidence="9">
    <location>
        <position position="171"/>
    </location>
    <ligand>
        <name>Ca(2+)</name>
        <dbReference type="ChEBI" id="CHEBI:29108"/>
        <label>2</label>
    </ligand>
</feature>
<dbReference type="EMBL" id="JBBCAQ010000008">
    <property type="protein sequence ID" value="KAK7602614.1"/>
    <property type="molecule type" value="Genomic_DNA"/>
</dbReference>
<dbReference type="CDD" id="cd04278">
    <property type="entry name" value="ZnMc_MMP"/>
    <property type="match status" value="1"/>
</dbReference>
<feature type="binding site" evidence="9">
    <location>
        <position position="155"/>
    </location>
    <ligand>
        <name>Ca(2+)</name>
        <dbReference type="ChEBI" id="CHEBI:29108"/>
        <label>3</label>
    </ligand>
</feature>
<keyword evidence="2" id="KW-0645">Protease</keyword>
<evidence type="ECO:0000256" key="8">
    <source>
        <dbReference type="PIRSR" id="PIRSR621190-1"/>
    </source>
</evidence>
<keyword evidence="12" id="KW-1185">Reference proteome</keyword>
<dbReference type="GO" id="GO:0030198">
    <property type="term" value="P:extracellular matrix organization"/>
    <property type="evidence" value="ECO:0007669"/>
    <property type="project" value="TreeGrafter"/>
</dbReference>
<evidence type="ECO:0000256" key="7">
    <source>
        <dbReference type="ARBA" id="ARBA00023049"/>
    </source>
</evidence>
<dbReference type="InterPro" id="IPR024079">
    <property type="entry name" value="MetalloPept_cat_dom_sf"/>
</dbReference>
<feature type="binding site" evidence="9">
    <location>
        <position position="175"/>
    </location>
    <ligand>
        <name>Ca(2+)</name>
        <dbReference type="ChEBI" id="CHEBI:29108"/>
        <label>3</label>
    </ligand>
</feature>
<name>A0AAN9Y8U4_9HEMI</name>
<feature type="binding site" evidence="9">
    <location>
        <position position="154"/>
    </location>
    <ligand>
        <name>Ca(2+)</name>
        <dbReference type="ChEBI" id="CHEBI:29108"/>
        <label>3</label>
    </ligand>
</feature>
<dbReference type="GO" id="GO:0004222">
    <property type="term" value="F:metalloendopeptidase activity"/>
    <property type="evidence" value="ECO:0007669"/>
    <property type="project" value="InterPro"/>
</dbReference>
<dbReference type="Pfam" id="PF01471">
    <property type="entry name" value="PG_binding_1"/>
    <property type="match status" value="1"/>
</dbReference>
<evidence type="ECO:0000313" key="12">
    <source>
        <dbReference type="Proteomes" id="UP001367676"/>
    </source>
</evidence>
<feature type="binding site" evidence="9">
    <location>
        <position position="178"/>
    </location>
    <ligand>
        <name>Ca(2+)</name>
        <dbReference type="ChEBI" id="CHEBI:29108"/>
        <label>3</label>
    </ligand>
</feature>
<feature type="binding site" evidence="9">
    <location>
        <position position="176"/>
    </location>
    <ligand>
        <name>Ca(2+)</name>
        <dbReference type="ChEBI" id="CHEBI:29108"/>
        <label>1</label>
    </ligand>
</feature>
<keyword evidence="4" id="KW-0732">Signal</keyword>
<dbReference type="PANTHER" id="PTHR10201">
    <property type="entry name" value="MATRIX METALLOPROTEINASE"/>
    <property type="match status" value="1"/>
</dbReference>
<dbReference type="AlphaFoldDB" id="A0AAN9Y8U4"/>
<proteinExistence type="inferred from homology"/>
<keyword evidence="9" id="KW-0106">Calcium</keyword>
<feature type="binding site" evidence="9">
    <location>
        <position position="201"/>
    </location>
    <ligand>
        <name>Zn(2+)</name>
        <dbReference type="ChEBI" id="CHEBI:29105"/>
        <label>2</label>
        <note>catalytic</note>
    </ligand>
</feature>
<dbReference type="SMART" id="SM00235">
    <property type="entry name" value="ZnMc"/>
    <property type="match status" value="1"/>
</dbReference>
<dbReference type="PANTHER" id="PTHR10201:SF291">
    <property type="entry name" value="MATRIX METALLOPROTEINASE 1, ISOFORM C-RELATED"/>
    <property type="match status" value="1"/>
</dbReference>
<keyword evidence="7" id="KW-0482">Metalloprotease</keyword>
<keyword evidence="5" id="KW-0378">Hydrolase</keyword>
<feature type="binding site" evidence="9">
    <location>
        <position position="137"/>
    </location>
    <ligand>
        <name>Ca(2+)</name>
        <dbReference type="ChEBI" id="CHEBI:29108"/>
        <label>2</label>
    </ligand>
</feature>
<evidence type="ECO:0000256" key="3">
    <source>
        <dbReference type="ARBA" id="ARBA00022723"/>
    </source>
</evidence>
<dbReference type="SUPFAM" id="SSF47090">
    <property type="entry name" value="PGBD-like"/>
    <property type="match status" value="1"/>
</dbReference>
<evidence type="ECO:0000256" key="5">
    <source>
        <dbReference type="ARBA" id="ARBA00022801"/>
    </source>
</evidence>
<organism evidence="11 12">
    <name type="scientific">Parthenolecanium corni</name>
    <dbReference type="NCBI Taxonomy" id="536013"/>
    <lineage>
        <taxon>Eukaryota</taxon>
        <taxon>Metazoa</taxon>
        <taxon>Ecdysozoa</taxon>
        <taxon>Arthropoda</taxon>
        <taxon>Hexapoda</taxon>
        <taxon>Insecta</taxon>
        <taxon>Pterygota</taxon>
        <taxon>Neoptera</taxon>
        <taxon>Paraneoptera</taxon>
        <taxon>Hemiptera</taxon>
        <taxon>Sternorrhyncha</taxon>
        <taxon>Coccoidea</taxon>
        <taxon>Coccidae</taxon>
        <taxon>Parthenolecanium</taxon>
    </lineage>
</organism>
<dbReference type="InterPro" id="IPR036365">
    <property type="entry name" value="PGBD-like_sf"/>
</dbReference>
<comment type="caution">
    <text evidence="11">The sequence shown here is derived from an EMBL/GenBank/DDBJ whole genome shotgun (WGS) entry which is preliminary data.</text>
</comment>
<dbReference type="GO" id="GO:0005615">
    <property type="term" value="C:extracellular space"/>
    <property type="evidence" value="ECO:0007669"/>
    <property type="project" value="TreeGrafter"/>
</dbReference>
<dbReference type="GO" id="GO:0030574">
    <property type="term" value="P:collagen catabolic process"/>
    <property type="evidence" value="ECO:0007669"/>
    <property type="project" value="TreeGrafter"/>
</dbReference>
<evidence type="ECO:0000313" key="11">
    <source>
        <dbReference type="EMBL" id="KAK7602614.1"/>
    </source>
</evidence>
<evidence type="ECO:0000256" key="2">
    <source>
        <dbReference type="ARBA" id="ARBA00022670"/>
    </source>
</evidence>
<gene>
    <name evidence="11" type="ORF">V9T40_008203</name>
</gene>
<feature type="binding site" evidence="9">
    <location>
        <position position="147"/>
    </location>
    <ligand>
        <name>Zn(2+)</name>
        <dbReference type="ChEBI" id="CHEBI:29105"/>
        <label>1</label>
    </ligand>
</feature>
<keyword evidence="6 9" id="KW-0862">Zinc</keyword>
<feature type="binding site" description="in inhibited form" evidence="9">
    <location>
        <position position="61"/>
    </location>
    <ligand>
        <name>Zn(2+)</name>
        <dbReference type="ChEBI" id="CHEBI:29105"/>
        <label>2</label>
        <note>catalytic</note>
    </ligand>
</feature>
<dbReference type="GO" id="GO:0008270">
    <property type="term" value="F:zinc ion binding"/>
    <property type="evidence" value="ECO:0007669"/>
    <property type="project" value="InterPro"/>
</dbReference>
<sequence length="265" mass="30607">MFFYLFKRTTFLQKYLSKFGYMRSHNTTFEEGIREFQDFAGLKVTGELNNDTVRMMKMPRCGVKDKRNPKPVEHSRFRRYVLHGSKWPELKITYRITKYPSGLKKSKTDKDVKKAFDAWSEVSPLSFVQKTSRKQADIEISFESGDHGDEDPFDGPGGILAHAYFPADGGDVHFDDDEIWTVKISSQNINLFRVAVHEFGHSLGLEHSKVRGAVMYPFYTGADSDFQFHPDDINGIQTIYGKKPAKKKIFDRHRPNYKRTVDVGV</sequence>
<feature type="binding site" evidence="9">
    <location>
        <position position="149"/>
    </location>
    <ligand>
        <name>Zn(2+)</name>
        <dbReference type="ChEBI" id="CHEBI:29105"/>
        <label>1</label>
    </ligand>
</feature>
<dbReference type="Proteomes" id="UP001367676">
    <property type="component" value="Unassembled WGS sequence"/>
</dbReference>
<comment type="similarity">
    <text evidence="1">Belongs to the peptidase M10A family.</text>
</comment>
<evidence type="ECO:0000256" key="9">
    <source>
        <dbReference type="PIRSR" id="PIRSR621190-2"/>
    </source>
</evidence>
<feature type="binding site" evidence="9">
    <location>
        <position position="207"/>
    </location>
    <ligand>
        <name>Zn(2+)</name>
        <dbReference type="ChEBI" id="CHEBI:29105"/>
        <label>2</label>
        <note>catalytic</note>
    </ligand>
</feature>
<evidence type="ECO:0000256" key="4">
    <source>
        <dbReference type="ARBA" id="ARBA00022729"/>
    </source>
</evidence>
<feature type="binding site" evidence="9">
    <location>
        <position position="173"/>
    </location>
    <ligand>
        <name>Zn(2+)</name>
        <dbReference type="ChEBI" id="CHEBI:29105"/>
        <label>1</label>
    </ligand>
</feature>
<feature type="domain" description="Peptidase metallopeptidase" evidence="10">
    <location>
        <begin position="83"/>
        <end position="242"/>
    </location>
</feature>
<feature type="binding site" evidence="9">
    <location>
        <position position="178"/>
    </location>
    <ligand>
        <name>Ca(2+)</name>
        <dbReference type="ChEBI" id="CHEBI:29108"/>
        <label>1</label>
    </ligand>
</feature>
<dbReference type="PRINTS" id="PR00138">
    <property type="entry name" value="MATRIXIN"/>
</dbReference>
<dbReference type="Pfam" id="PF00413">
    <property type="entry name" value="Peptidase_M10"/>
    <property type="match status" value="1"/>
</dbReference>
<dbReference type="GO" id="GO:0031012">
    <property type="term" value="C:extracellular matrix"/>
    <property type="evidence" value="ECO:0007669"/>
    <property type="project" value="InterPro"/>
</dbReference>
<keyword evidence="3 9" id="KW-0479">Metal-binding</keyword>
<dbReference type="InterPro" id="IPR033739">
    <property type="entry name" value="M10A_MMP"/>
</dbReference>
<feature type="active site" evidence="8">
    <location>
        <position position="198"/>
    </location>
</feature>
<dbReference type="InterPro" id="IPR021190">
    <property type="entry name" value="Pept_M10A"/>
</dbReference>
<feature type="binding site" evidence="9">
    <location>
        <position position="197"/>
    </location>
    <ligand>
        <name>Zn(2+)</name>
        <dbReference type="ChEBI" id="CHEBI:29105"/>
        <label>2</label>
        <note>catalytic</note>
    </ligand>
</feature>
<dbReference type="InterPro" id="IPR002477">
    <property type="entry name" value="Peptidoglycan-bd-like"/>
</dbReference>
<feature type="binding site" evidence="9">
    <location>
        <position position="215"/>
    </location>
    <ligand>
        <name>Zn(2+)</name>
        <dbReference type="ChEBI" id="CHEBI:29105"/>
        <label>2</label>
        <note>catalytic</note>
    </ligand>
</feature>
<comment type="cofactor">
    <cofactor evidence="9">
        <name>Zn(2+)</name>
        <dbReference type="ChEBI" id="CHEBI:29105"/>
    </cofactor>
    <text evidence="9">Binds 2 Zn(2+) ions per subunit.</text>
</comment>
<dbReference type="FunFam" id="3.40.390.10:FF:000022">
    <property type="entry name" value="Matrix metalloproteinase 1, isoform C"/>
    <property type="match status" value="1"/>
</dbReference>
<accession>A0AAN9Y8U4</accession>
<dbReference type="SUPFAM" id="SSF55486">
    <property type="entry name" value="Metalloproteases ('zincins'), catalytic domain"/>
    <property type="match status" value="1"/>
</dbReference>
<evidence type="ECO:0000256" key="1">
    <source>
        <dbReference type="ARBA" id="ARBA00010370"/>
    </source>
</evidence>
<dbReference type="Gene3D" id="3.40.390.10">
    <property type="entry name" value="Collagenase (Catalytic Domain)"/>
    <property type="match status" value="1"/>
</dbReference>